<protein>
    <submittedName>
        <fullName evidence="1">Molybdopterin biosynthesis MoaE protein</fullName>
    </submittedName>
</protein>
<reference evidence="1 2" key="1">
    <citation type="journal article" date="2015" name="Genome Announc.">
        <title>Complete Genome Sequence of Methanosphaerula palustris E1-9CT, a Hydrogenotrophic Methanogen Isolated from a Minerotrophic Fen Peatland.</title>
        <authorList>
            <person name="Cadillo-Quiroz H."/>
            <person name="Browne P."/>
            <person name="Kyrpides N."/>
            <person name="Woyke T."/>
            <person name="Goodwin L."/>
            <person name="Detter C."/>
            <person name="Yavitt J.B."/>
            <person name="Zinder S.H."/>
        </authorList>
    </citation>
    <scope>NUCLEOTIDE SEQUENCE [LARGE SCALE GENOMIC DNA]</scope>
    <source>
        <strain evidence="2">ATCC BAA-1556 / DSM 19958 / E1-9c</strain>
    </source>
</reference>
<dbReference type="Proteomes" id="UP000002457">
    <property type="component" value="Chromosome"/>
</dbReference>
<dbReference type="RefSeq" id="WP_012617968.1">
    <property type="nucleotide sequence ID" value="NC_011832.1"/>
</dbReference>
<dbReference type="AlphaFoldDB" id="B8GHP4"/>
<gene>
    <name evidence="1" type="ordered locus">Mpal_1316</name>
</gene>
<sequence>MAEEDRIRIAIQHEDFDIGVLIGEAREQSSGAIVTFVGIVRDDGIETLELEAYEEVAVRELRKIVEKAVSQHNLHSVTVVHRVGPLKVGENIVAIVVSAGHRREAFLGCEVIIDWLKTEVPIWKKEHRNDGATWVKGESPEAEHL</sequence>
<keyword evidence="2" id="KW-1185">Reference proteome</keyword>
<dbReference type="Gene3D" id="3.90.1170.40">
    <property type="entry name" value="Molybdopterin biosynthesis MoaE subunit"/>
    <property type="match status" value="1"/>
</dbReference>
<dbReference type="Pfam" id="PF02391">
    <property type="entry name" value="MoaE"/>
    <property type="match status" value="1"/>
</dbReference>
<evidence type="ECO:0000313" key="1">
    <source>
        <dbReference type="EMBL" id="ACL16649.1"/>
    </source>
</evidence>
<proteinExistence type="predicted"/>
<dbReference type="SUPFAM" id="SSF54690">
    <property type="entry name" value="Molybdopterin synthase subunit MoaE"/>
    <property type="match status" value="1"/>
</dbReference>
<dbReference type="GeneID" id="7271177"/>
<dbReference type="GO" id="GO:0006777">
    <property type="term" value="P:Mo-molybdopterin cofactor biosynthetic process"/>
    <property type="evidence" value="ECO:0007669"/>
    <property type="project" value="InterPro"/>
</dbReference>
<accession>B8GHP4</accession>
<dbReference type="STRING" id="521011.Mpal_1316"/>
<name>B8GHP4_METPE</name>
<organism evidence="1 2">
    <name type="scientific">Methanosphaerula palustris (strain ATCC BAA-1556 / DSM 19958 / E1-9c)</name>
    <dbReference type="NCBI Taxonomy" id="521011"/>
    <lineage>
        <taxon>Archaea</taxon>
        <taxon>Methanobacteriati</taxon>
        <taxon>Methanobacteriota</taxon>
        <taxon>Stenosarchaea group</taxon>
        <taxon>Methanomicrobia</taxon>
        <taxon>Methanomicrobiales</taxon>
        <taxon>Methanoregulaceae</taxon>
        <taxon>Methanosphaerula</taxon>
    </lineage>
</organism>
<dbReference type="InterPro" id="IPR036563">
    <property type="entry name" value="MoaE_sf"/>
</dbReference>
<dbReference type="EMBL" id="CP001338">
    <property type="protein sequence ID" value="ACL16649.1"/>
    <property type="molecule type" value="Genomic_DNA"/>
</dbReference>
<dbReference type="InterPro" id="IPR003448">
    <property type="entry name" value="Mopterin_biosynth_MoaE"/>
</dbReference>
<dbReference type="KEGG" id="mpl:Mpal_1316"/>
<dbReference type="CDD" id="cd00756">
    <property type="entry name" value="MoaE"/>
    <property type="match status" value="1"/>
</dbReference>
<evidence type="ECO:0000313" key="2">
    <source>
        <dbReference type="Proteomes" id="UP000002457"/>
    </source>
</evidence>
<dbReference type="OrthoDB" id="45235at2157"/>
<dbReference type="PANTHER" id="PTHR23404">
    <property type="entry name" value="MOLYBDOPTERIN SYNTHASE RELATED"/>
    <property type="match status" value="1"/>
</dbReference>
<dbReference type="eggNOG" id="arCOG00534">
    <property type="taxonomic scope" value="Archaea"/>
</dbReference>
<dbReference type="HOGENOM" id="CLU_089568_2_1_2"/>